<comment type="caution">
    <text evidence="2">The sequence shown here is derived from an EMBL/GenBank/DDBJ whole genome shotgun (WGS) entry which is preliminary data.</text>
</comment>
<evidence type="ECO:0000313" key="2">
    <source>
        <dbReference type="EMBL" id="MEK8034044.1"/>
    </source>
</evidence>
<sequence length="128" mass="13952">MTASFNRPSLPAGSTLTSSQAGRIKTVVVSIALISWATPLAALMLVAPAWRVGAAIALGICAACLLATVALSWMLYCPWCGERLFFVSSIWNSPSGSQIARQFVPHDILMHHRFTCPHCHARFSLRRE</sequence>
<keyword evidence="1" id="KW-0812">Transmembrane</keyword>
<accession>A0ABU9BVQ4</accession>
<keyword evidence="3" id="KW-1185">Reference proteome</keyword>
<feature type="transmembrane region" description="Helical" evidence="1">
    <location>
        <begin position="56"/>
        <end position="76"/>
    </location>
</feature>
<keyword evidence="1" id="KW-1133">Transmembrane helix</keyword>
<dbReference type="Proteomes" id="UP001371218">
    <property type="component" value="Unassembled WGS sequence"/>
</dbReference>
<feature type="transmembrane region" description="Helical" evidence="1">
    <location>
        <begin position="27"/>
        <end position="50"/>
    </location>
</feature>
<gene>
    <name evidence="2" type="ORF">AACH06_24740</name>
</gene>
<protein>
    <submittedName>
        <fullName evidence="2">Uncharacterized protein</fullName>
    </submittedName>
</protein>
<organism evidence="2 3">
    <name type="scientific">Ideonella lacteola</name>
    <dbReference type="NCBI Taxonomy" id="2984193"/>
    <lineage>
        <taxon>Bacteria</taxon>
        <taxon>Pseudomonadati</taxon>
        <taxon>Pseudomonadota</taxon>
        <taxon>Betaproteobacteria</taxon>
        <taxon>Burkholderiales</taxon>
        <taxon>Sphaerotilaceae</taxon>
        <taxon>Ideonella</taxon>
    </lineage>
</organism>
<name>A0ABU9BVQ4_9BURK</name>
<proteinExistence type="predicted"/>
<dbReference type="EMBL" id="JBBUTG010000024">
    <property type="protein sequence ID" value="MEK8034044.1"/>
    <property type="molecule type" value="Genomic_DNA"/>
</dbReference>
<reference evidence="2 3" key="1">
    <citation type="submission" date="2024-04" db="EMBL/GenBank/DDBJ databases">
        <title>Novel species of the genus Ideonella isolated from streams.</title>
        <authorList>
            <person name="Lu H."/>
        </authorList>
    </citation>
    <scope>NUCLEOTIDE SEQUENCE [LARGE SCALE GENOMIC DNA]</scope>
    <source>
        <strain evidence="2 3">DXS29W</strain>
    </source>
</reference>
<evidence type="ECO:0000256" key="1">
    <source>
        <dbReference type="SAM" id="Phobius"/>
    </source>
</evidence>
<evidence type="ECO:0000313" key="3">
    <source>
        <dbReference type="Proteomes" id="UP001371218"/>
    </source>
</evidence>
<keyword evidence="1" id="KW-0472">Membrane</keyword>
<dbReference type="RefSeq" id="WP_341428468.1">
    <property type="nucleotide sequence ID" value="NZ_JBBUTG010000024.1"/>
</dbReference>